<dbReference type="GO" id="GO:0009306">
    <property type="term" value="P:protein secretion"/>
    <property type="evidence" value="ECO:0007669"/>
    <property type="project" value="InterPro"/>
</dbReference>
<dbReference type="Gene3D" id="1.10.40.60">
    <property type="entry name" value="EpsJ-like"/>
    <property type="match status" value="2"/>
</dbReference>
<accession>A0A518RDS9</accession>
<keyword evidence="2" id="KW-0812">Transmembrane</keyword>
<dbReference type="SUPFAM" id="SSF158544">
    <property type="entry name" value="GspK insert domain-like"/>
    <property type="match status" value="1"/>
</dbReference>
<keyword evidence="1" id="KW-0813">Transport</keyword>
<evidence type="ECO:0000313" key="4">
    <source>
        <dbReference type="Proteomes" id="UP000318055"/>
    </source>
</evidence>
<feature type="transmembrane region" description="Helical" evidence="2">
    <location>
        <begin position="12"/>
        <end position="31"/>
    </location>
</feature>
<dbReference type="Proteomes" id="UP000318055">
    <property type="component" value="Chromosome"/>
</dbReference>
<dbReference type="PANTHER" id="PTHR38831">
    <property type="entry name" value="TYPE II SECRETION SYSTEM PROTEIN K"/>
    <property type="match status" value="1"/>
</dbReference>
<dbReference type="AlphaFoldDB" id="A0A518RDS9"/>
<dbReference type="PIRSF" id="PIRSF002786">
    <property type="entry name" value="XcpX"/>
    <property type="match status" value="1"/>
</dbReference>
<keyword evidence="1" id="KW-0997">Cell inner membrane</keyword>
<keyword evidence="1" id="KW-1003">Cell membrane</keyword>
<dbReference type="InterPro" id="IPR005628">
    <property type="entry name" value="GspK"/>
</dbReference>
<keyword evidence="4" id="KW-1185">Reference proteome</keyword>
<evidence type="ECO:0000313" key="3">
    <source>
        <dbReference type="EMBL" id="QDX25586.1"/>
    </source>
</evidence>
<keyword evidence="1 2" id="KW-0472">Membrane</keyword>
<keyword evidence="2" id="KW-1133">Transmembrane helix</keyword>
<comment type="subcellular location">
    <subcellularLocation>
        <location evidence="1">Cell inner membrane</location>
    </subcellularLocation>
</comment>
<evidence type="ECO:0000256" key="2">
    <source>
        <dbReference type="SAM" id="Phobius"/>
    </source>
</evidence>
<dbReference type="Gene3D" id="3.30.1300.30">
    <property type="entry name" value="GSPII I/J protein-like"/>
    <property type="match status" value="2"/>
</dbReference>
<dbReference type="OrthoDB" id="7860673at2"/>
<sequence>MTRRDDEQGMILINVLMFVAIASGLVLLMIGREELALDRALRSREAARAAAIVRGGELSAIAALQRDALAAPDVDHAGEAWASIGASGAAIDGGTFDLAVSDAEGRFNVNSLRSGDAVPVILFQKLAAIAGLDEQQTVEAIAYVRSQGPVTDIRPIRLLPGADPAAIARLERMVTALPGKTTINLNAADEELLAFLFDDPVAAQRLVAIRKRNGQVTLRDLSDLKISQPPGTGFRSSTFWVRVRATIGDTAQQGATLIQRRWTVENGVETVPVARWRNAAVPPEAPAFAVRS</sequence>
<protein>
    <recommendedName>
        <fullName evidence="1">Type II secretion system protein K</fullName>
    </recommendedName>
</protein>
<reference evidence="3 4" key="1">
    <citation type="submission" date="2019-07" db="EMBL/GenBank/DDBJ databases">
        <title>Sphingomonas alkalisoli sp. nov., isolated from rhizosphere soil of Suaedae salsa.</title>
        <authorList>
            <person name="Zhang H."/>
            <person name="Xu L."/>
            <person name="Zhang J.-X."/>
            <person name="Sun J.-Q."/>
        </authorList>
    </citation>
    <scope>NUCLEOTIDE SEQUENCE [LARGE SCALE GENOMIC DNA]</scope>
    <source>
        <strain evidence="3 4">XS-10</strain>
    </source>
</reference>
<gene>
    <name evidence="3" type="ORF">FPZ54_05830</name>
</gene>
<name>A0A518RDS9_9SPHN</name>
<dbReference type="RefSeq" id="WP_145845677.1">
    <property type="nucleotide sequence ID" value="NZ_CP042239.1"/>
</dbReference>
<dbReference type="EMBL" id="CP042239">
    <property type="protein sequence ID" value="QDX25586.1"/>
    <property type="molecule type" value="Genomic_DNA"/>
</dbReference>
<dbReference type="InterPro" id="IPR038072">
    <property type="entry name" value="GspK_central_sf"/>
</dbReference>
<dbReference type="GO" id="GO:0005886">
    <property type="term" value="C:plasma membrane"/>
    <property type="evidence" value="ECO:0007669"/>
    <property type="project" value="UniProtKB-SubCell"/>
</dbReference>
<dbReference type="PANTHER" id="PTHR38831:SF2">
    <property type="entry name" value="TYPE II SECRETION SYSTEM PROTEIN K"/>
    <property type="match status" value="1"/>
</dbReference>
<evidence type="ECO:0000256" key="1">
    <source>
        <dbReference type="PIRNR" id="PIRNR002786"/>
    </source>
</evidence>
<organism evidence="3 4">
    <name type="scientific">Sphingomonas suaedae</name>
    <dbReference type="NCBI Taxonomy" id="2599297"/>
    <lineage>
        <taxon>Bacteria</taxon>
        <taxon>Pseudomonadati</taxon>
        <taxon>Pseudomonadota</taxon>
        <taxon>Alphaproteobacteria</taxon>
        <taxon>Sphingomonadales</taxon>
        <taxon>Sphingomonadaceae</taxon>
        <taxon>Sphingomonas</taxon>
    </lineage>
</organism>
<dbReference type="KEGG" id="ssua:FPZ54_05830"/>
<comment type="similarity">
    <text evidence="1">Belongs to the GSP K family.</text>
</comment>
<proteinExistence type="inferred from homology"/>